<dbReference type="AlphaFoldDB" id="A0A1H3WZS6"/>
<sequence>MRHHRTALAFAAAASLALPVGLATVPATAAPSSDLIISEVYARGGSTNQPYKNKFIELYNASDSAIDLSGKSVQYRSATGTSVSGVTALSGVIQPGGVFVVGAGSNAANGEETPVDLPGTLNLSGTNGVVILAEGTERVNVPAKSVVVDENIIDLVGYGTANAFETAAATYTGSNSTPGAIARTNSTDTDDNSADFTFTADVTPGTVPWGDPVDPTDPPVDPTDPPVDPTDPPVDPEVPEVKISEIQGTGSVTPLDGKVVKTSGVVTGTHFTGGFNGFYLMDENAKTEARTAGDASDGIFVYTGPKGLDVTIGDRVTLTGTAGEYYELTQLSNPTLVEKTAGQPLNPIPFTFTDNADVREAYESMLVAPQGDYVVSDNYTDLTNYGSLKLAYGTSPIVHPGELFNPVSQAAEWKKQDDLKNSLTITLDDGKSTNFSRVTDEAISYIEVGGDARIGAPVAFKDSGVLLDYRFNAWNYQPTQPVDGNDRSTEPVTFTNTRTAAPEAVGGKVKLASFNVLNYFNDLGEDEAGCEFYKDREGNPTTANRCTVRGAYSAAAFERQQVKIVAAINKLGADVIALEEIEANSAVDASKDRDEALANLVAALNADAGAGTWAFVPSPATVPAGDDVIRTAYIYKPAAVKPVGESRILDDGAFHNARKPLAQNWQILGVEAGENDTVQDSFTTVVNHFKSKGSGVDDGTNQGNANPDRIAQAKALAAWMASEELPVFLLGDFNAYTKEDPMQVLYGAGYTDLGDHFDLSKTYLFGGQVGSLDHVLADKSALEMVTGATVWNINSVESILLEYSRHNANIKDLYAPDQYRSSDHDPVIVGINPIVIKGEDPDPEPTPGPTEPTPGPTDPTPGPTDPTPGPTEPTAQPTDPGDKPTIEPPDAGKPGEPGLPGKPGLPITGAEIVGIALLALVLIGAGIVLIRRRTR</sequence>
<dbReference type="SUPFAM" id="SSF74853">
    <property type="entry name" value="Lamin A/C globular tail domain"/>
    <property type="match status" value="1"/>
</dbReference>
<gene>
    <name evidence="5" type="ORF">SAMN02910418_00559</name>
</gene>
<dbReference type="Pfam" id="PF03372">
    <property type="entry name" value="Exo_endo_phos"/>
    <property type="match status" value="1"/>
</dbReference>
<dbReference type="Proteomes" id="UP000199288">
    <property type="component" value="Unassembled WGS sequence"/>
</dbReference>
<evidence type="ECO:0000259" key="4">
    <source>
        <dbReference type="PROSITE" id="PS51841"/>
    </source>
</evidence>
<evidence type="ECO:0000313" key="6">
    <source>
        <dbReference type="Proteomes" id="UP000199288"/>
    </source>
</evidence>
<dbReference type="SUPFAM" id="SSF56219">
    <property type="entry name" value="DNase I-like"/>
    <property type="match status" value="1"/>
</dbReference>
<keyword evidence="2" id="KW-1133">Transmembrane helix</keyword>
<dbReference type="InterPro" id="IPR047971">
    <property type="entry name" value="ExeM-like"/>
</dbReference>
<dbReference type="PANTHER" id="PTHR42834">
    <property type="entry name" value="ENDONUCLEASE/EXONUCLEASE/PHOSPHATASE FAMILY PROTEIN (AFU_ORTHOLOGUE AFUA_3G09210)"/>
    <property type="match status" value="1"/>
</dbReference>
<dbReference type="Gene3D" id="3.60.10.10">
    <property type="entry name" value="Endonuclease/exonuclease/phosphatase"/>
    <property type="match status" value="1"/>
</dbReference>
<dbReference type="GO" id="GO:0003824">
    <property type="term" value="F:catalytic activity"/>
    <property type="evidence" value="ECO:0007669"/>
    <property type="project" value="InterPro"/>
</dbReference>
<dbReference type="CDD" id="cd04486">
    <property type="entry name" value="YhcR_OBF_like"/>
    <property type="match status" value="1"/>
</dbReference>
<keyword evidence="2" id="KW-0812">Transmembrane</keyword>
<dbReference type="PANTHER" id="PTHR42834:SF1">
    <property type="entry name" value="ENDONUCLEASE_EXONUCLEASE_PHOSPHATASE FAMILY PROTEIN (AFU_ORTHOLOGUE AFUA_3G09210)"/>
    <property type="match status" value="1"/>
</dbReference>
<feature type="compositionally biased region" description="Pro residues" evidence="1">
    <location>
        <begin position="215"/>
        <end position="233"/>
    </location>
</feature>
<organism evidence="5 6">
    <name type="scientific">Bowdeniella nasicola</name>
    <dbReference type="NCBI Taxonomy" id="208480"/>
    <lineage>
        <taxon>Bacteria</taxon>
        <taxon>Bacillati</taxon>
        <taxon>Actinomycetota</taxon>
        <taxon>Actinomycetes</taxon>
        <taxon>Actinomycetales</taxon>
        <taxon>Actinomycetaceae</taxon>
        <taxon>Bowdeniella</taxon>
    </lineage>
</organism>
<proteinExistence type="predicted"/>
<name>A0A1H3WZS6_9ACTO</name>
<evidence type="ECO:0000256" key="1">
    <source>
        <dbReference type="SAM" id="MobiDB-lite"/>
    </source>
</evidence>
<reference evidence="6" key="1">
    <citation type="submission" date="2016-10" db="EMBL/GenBank/DDBJ databases">
        <authorList>
            <person name="Varghese N."/>
            <person name="Submissions S."/>
        </authorList>
    </citation>
    <scope>NUCLEOTIDE SEQUENCE [LARGE SCALE GENOMIC DNA]</scope>
    <source>
        <strain evidence="6">KPR-1</strain>
    </source>
</reference>
<keyword evidence="3" id="KW-0732">Signal</keyword>
<keyword evidence="6" id="KW-1185">Reference proteome</keyword>
<dbReference type="InterPro" id="IPR036691">
    <property type="entry name" value="Endo/exonu/phosph_ase_sf"/>
</dbReference>
<keyword evidence="2" id="KW-0472">Membrane</keyword>
<dbReference type="NCBIfam" id="NF033681">
    <property type="entry name" value="ExeM_NucH_DNase"/>
    <property type="match status" value="1"/>
</dbReference>
<dbReference type="EMBL" id="FNQV01000003">
    <property type="protein sequence ID" value="SDZ92685.1"/>
    <property type="molecule type" value="Genomic_DNA"/>
</dbReference>
<dbReference type="PROSITE" id="PS51841">
    <property type="entry name" value="LTD"/>
    <property type="match status" value="1"/>
</dbReference>
<dbReference type="RefSeq" id="WP_176780673.1">
    <property type="nucleotide sequence ID" value="NZ_FNQV01000003.1"/>
</dbReference>
<dbReference type="InterPro" id="IPR036415">
    <property type="entry name" value="Lamin_tail_dom_sf"/>
</dbReference>
<accession>A0A1H3WZS6</accession>
<evidence type="ECO:0000313" key="5">
    <source>
        <dbReference type="EMBL" id="SDZ92685.1"/>
    </source>
</evidence>
<feature type="signal peptide" evidence="3">
    <location>
        <begin position="1"/>
        <end position="29"/>
    </location>
</feature>
<feature type="domain" description="LTD" evidence="4">
    <location>
        <begin position="23"/>
        <end position="160"/>
    </location>
</feature>
<feature type="region of interest" description="Disordered" evidence="1">
    <location>
        <begin position="173"/>
        <end position="233"/>
    </location>
</feature>
<feature type="region of interest" description="Disordered" evidence="1">
    <location>
        <begin position="835"/>
        <end position="903"/>
    </location>
</feature>
<feature type="compositionally biased region" description="Pro residues" evidence="1">
    <location>
        <begin position="844"/>
        <end position="871"/>
    </location>
</feature>
<dbReference type="Pfam" id="PF00932">
    <property type="entry name" value="LTD"/>
    <property type="match status" value="1"/>
</dbReference>
<evidence type="ECO:0000256" key="2">
    <source>
        <dbReference type="SAM" id="Phobius"/>
    </source>
</evidence>
<dbReference type="InterPro" id="IPR005135">
    <property type="entry name" value="Endo/exonuclease/phosphatase"/>
</dbReference>
<dbReference type="CDD" id="cd10283">
    <property type="entry name" value="MnuA_DNase1-like"/>
    <property type="match status" value="1"/>
</dbReference>
<dbReference type="InterPro" id="IPR001322">
    <property type="entry name" value="Lamin_tail_dom"/>
</dbReference>
<feature type="chain" id="PRO_5011501984" description="LTD domain-containing protein" evidence="3">
    <location>
        <begin position="30"/>
        <end position="935"/>
    </location>
</feature>
<feature type="transmembrane region" description="Helical" evidence="2">
    <location>
        <begin position="912"/>
        <end position="930"/>
    </location>
</feature>
<protein>
    <recommendedName>
        <fullName evidence="4">LTD domain-containing protein</fullName>
    </recommendedName>
</protein>
<evidence type="ECO:0000256" key="3">
    <source>
        <dbReference type="SAM" id="SignalP"/>
    </source>
</evidence>